<dbReference type="EMBL" id="JAULSO010000005">
    <property type="protein sequence ID" value="KAK3682460.1"/>
    <property type="molecule type" value="Genomic_DNA"/>
</dbReference>
<feature type="signal peptide" evidence="1">
    <location>
        <begin position="1"/>
        <end position="21"/>
    </location>
</feature>
<keyword evidence="1" id="KW-0732">Signal</keyword>
<evidence type="ECO:0000313" key="2">
    <source>
        <dbReference type="EMBL" id="KAK3682460.1"/>
    </source>
</evidence>
<comment type="caution">
    <text evidence="2">The sequence shown here is derived from an EMBL/GenBank/DDBJ whole genome shotgun (WGS) entry which is preliminary data.</text>
</comment>
<evidence type="ECO:0008006" key="4">
    <source>
        <dbReference type="Google" id="ProtNLM"/>
    </source>
</evidence>
<dbReference type="Proteomes" id="UP001270362">
    <property type="component" value="Unassembled WGS sequence"/>
</dbReference>
<proteinExistence type="predicted"/>
<name>A0AAE0X136_9PEZI</name>
<evidence type="ECO:0000256" key="1">
    <source>
        <dbReference type="SAM" id="SignalP"/>
    </source>
</evidence>
<dbReference type="AlphaFoldDB" id="A0AAE0X136"/>
<gene>
    <name evidence="2" type="ORF">B0T22DRAFT_471169</name>
</gene>
<protein>
    <recommendedName>
        <fullName evidence="4">Secreted protein</fullName>
    </recommendedName>
</protein>
<feature type="chain" id="PRO_5042183712" description="Secreted protein" evidence="1">
    <location>
        <begin position="22"/>
        <end position="84"/>
    </location>
</feature>
<sequence>MVRLTASHICFGAVLFPGTRAEQCTTQRRPILLIFSCRPTTLFPAKSHGQVHCEPRLRVTSVLVTPCCAQPRIHAAVISRVRDR</sequence>
<accession>A0AAE0X136</accession>
<organism evidence="2 3">
    <name type="scientific">Podospora appendiculata</name>
    <dbReference type="NCBI Taxonomy" id="314037"/>
    <lineage>
        <taxon>Eukaryota</taxon>
        <taxon>Fungi</taxon>
        <taxon>Dikarya</taxon>
        <taxon>Ascomycota</taxon>
        <taxon>Pezizomycotina</taxon>
        <taxon>Sordariomycetes</taxon>
        <taxon>Sordariomycetidae</taxon>
        <taxon>Sordariales</taxon>
        <taxon>Podosporaceae</taxon>
        <taxon>Podospora</taxon>
    </lineage>
</organism>
<keyword evidence="3" id="KW-1185">Reference proteome</keyword>
<reference evidence="2" key="1">
    <citation type="journal article" date="2023" name="Mol. Phylogenet. Evol.">
        <title>Genome-scale phylogeny and comparative genomics of the fungal order Sordariales.</title>
        <authorList>
            <person name="Hensen N."/>
            <person name="Bonometti L."/>
            <person name="Westerberg I."/>
            <person name="Brannstrom I.O."/>
            <person name="Guillou S."/>
            <person name="Cros-Aarteil S."/>
            <person name="Calhoun S."/>
            <person name="Haridas S."/>
            <person name="Kuo A."/>
            <person name="Mondo S."/>
            <person name="Pangilinan J."/>
            <person name="Riley R."/>
            <person name="LaButti K."/>
            <person name="Andreopoulos B."/>
            <person name="Lipzen A."/>
            <person name="Chen C."/>
            <person name="Yan M."/>
            <person name="Daum C."/>
            <person name="Ng V."/>
            <person name="Clum A."/>
            <person name="Steindorff A."/>
            <person name="Ohm R.A."/>
            <person name="Martin F."/>
            <person name="Silar P."/>
            <person name="Natvig D.O."/>
            <person name="Lalanne C."/>
            <person name="Gautier V."/>
            <person name="Ament-Velasquez S.L."/>
            <person name="Kruys A."/>
            <person name="Hutchinson M.I."/>
            <person name="Powell A.J."/>
            <person name="Barry K."/>
            <person name="Miller A.N."/>
            <person name="Grigoriev I.V."/>
            <person name="Debuchy R."/>
            <person name="Gladieux P."/>
            <person name="Hiltunen Thoren M."/>
            <person name="Johannesson H."/>
        </authorList>
    </citation>
    <scope>NUCLEOTIDE SEQUENCE</scope>
    <source>
        <strain evidence="2">CBS 314.62</strain>
    </source>
</reference>
<evidence type="ECO:0000313" key="3">
    <source>
        <dbReference type="Proteomes" id="UP001270362"/>
    </source>
</evidence>
<reference evidence="2" key="2">
    <citation type="submission" date="2023-06" db="EMBL/GenBank/DDBJ databases">
        <authorList>
            <consortium name="Lawrence Berkeley National Laboratory"/>
            <person name="Haridas S."/>
            <person name="Hensen N."/>
            <person name="Bonometti L."/>
            <person name="Westerberg I."/>
            <person name="Brannstrom I.O."/>
            <person name="Guillou S."/>
            <person name="Cros-Aarteil S."/>
            <person name="Calhoun S."/>
            <person name="Kuo A."/>
            <person name="Mondo S."/>
            <person name="Pangilinan J."/>
            <person name="Riley R."/>
            <person name="Labutti K."/>
            <person name="Andreopoulos B."/>
            <person name="Lipzen A."/>
            <person name="Chen C."/>
            <person name="Yanf M."/>
            <person name="Daum C."/>
            <person name="Ng V."/>
            <person name="Clum A."/>
            <person name="Steindorff A."/>
            <person name="Ohm R."/>
            <person name="Martin F."/>
            <person name="Silar P."/>
            <person name="Natvig D."/>
            <person name="Lalanne C."/>
            <person name="Gautier V."/>
            <person name="Ament-Velasquez S.L."/>
            <person name="Kruys A."/>
            <person name="Hutchinson M.I."/>
            <person name="Powell A.J."/>
            <person name="Barry K."/>
            <person name="Miller A.N."/>
            <person name="Grigoriev I.V."/>
            <person name="Debuchy R."/>
            <person name="Gladieux P."/>
            <person name="Thoren M.H."/>
            <person name="Johannesson H."/>
        </authorList>
    </citation>
    <scope>NUCLEOTIDE SEQUENCE</scope>
    <source>
        <strain evidence="2">CBS 314.62</strain>
    </source>
</reference>